<sequence>MHQNERSHRPSTAQRPRKWAVLAVMCASLFLIGIDLTVLHVALPTLTRELRPGASAVLWIVDIYSLTVAALLVTCGTLGDRIGRKRMVLAGFAVFGMASAVAAVSATTAQLIGARVLLGVGAAMIMAATVAIIRMVFPDARERTIALGAWTAAHSAGTMLGPVLGGVLVERWGWGAVFLVNLPVVGLVLAIGARLIPESKAPAPRRWNPADAALSIAALGLMVYGVKHVAEQPLTVSAVAGSAGVAFAVIFVLRQRRASDPLLDLSLFANRRFTAATVCVLVCFGCYTSLLFFLTQWFQLVDGLTPLQAGLALMPLAAANAVGAGAAPWPAARLGRRSIVAAALAALGAALAVLPLVLGGPAVPIVLIVAGAAAGVVMTLGADLVMSAASEEHAGQAAAIQETSFELGAGLGIALLGTVVSVVYRVALPGPPSEAGDSLGSAVAIATTLAPGRAANLLQAAREAFHSGLSTALCGAAALLWLTAVMAMVLLRDAPGHSEDIRLRRSDPDHRGHHEPSGPCVRDRRQ</sequence>
<evidence type="ECO:0000256" key="1">
    <source>
        <dbReference type="ARBA" id="ARBA00004651"/>
    </source>
</evidence>
<evidence type="ECO:0000256" key="3">
    <source>
        <dbReference type="ARBA" id="ARBA00022475"/>
    </source>
</evidence>
<evidence type="ECO:0000313" key="10">
    <source>
        <dbReference type="EMBL" id="MDP9843462.1"/>
    </source>
</evidence>
<feature type="transmembrane region" description="Helical" evidence="8">
    <location>
        <begin position="232"/>
        <end position="253"/>
    </location>
</feature>
<name>A0ABT9Q9N9_9ACTN</name>
<evidence type="ECO:0000256" key="5">
    <source>
        <dbReference type="ARBA" id="ARBA00022989"/>
    </source>
</evidence>
<feature type="transmembrane region" description="Helical" evidence="8">
    <location>
        <begin position="208"/>
        <end position="226"/>
    </location>
</feature>
<proteinExistence type="predicted"/>
<protein>
    <submittedName>
        <fullName evidence="10">DHA2 family multidrug resistance protein-like MFS transporter</fullName>
    </submittedName>
</protein>
<feature type="region of interest" description="Disordered" evidence="7">
    <location>
        <begin position="501"/>
        <end position="526"/>
    </location>
</feature>
<feature type="transmembrane region" description="Helical" evidence="8">
    <location>
        <begin position="174"/>
        <end position="196"/>
    </location>
</feature>
<keyword evidence="6 8" id="KW-0472">Membrane</keyword>
<dbReference type="InterPro" id="IPR011701">
    <property type="entry name" value="MFS"/>
</dbReference>
<feature type="transmembrane region" description="Helical" evidence="8">
    <location>
        <begin position="470"/>
        <end position="491"/>
    </location>
</feature>
<dbReference type="CDD" id="cd17321">
    <property type="entry name" value="MFS_MMR_MDR_like"/>
    <property type="match status" value="1"/>
</dbReference>
<feature type="transmembrane region" description="Helical" evidence="8">
    <location>
        <begin position="307"/>
        <end position="327"/>
    </location>
</feature>
<dbReference type="RefSeq" id="WP_307557682.1">
    <property type="nucleotide sequence ID" value="NZ_JAUSQU010000001.1"/>
</dbReference>
<keyword evidence="3" id="KW-1003">Cell membrane</keyword>
<reference evidence="10 11" key="1">
    <citation type="submission" date="2023-07" db="EMBL/GenBank/DDBJ databases">
        <title>Sequencing the genomes of 1000 actinobacteria strains.</title>
        <authorList>
            <person name="Klenk H.-P."/>
        </authorList>
    </citation>
    <scope>NUCLEOTIDE SEQUENCE [LARGE SCALE GENOMIC DNA]</scope>
    <source>
        <strain evidence="10 11">DSM 46740</strain>
    </source>
</reference>
<dbReference type="Proteomes" id="UP001225356">
    <property type="component" value="Unassembled WGS sequence"/>
</dbReference>
<dbReference type="PROSITE" id="PS50850">
    <property type="entry name" value="MFS"/>
    <property type="match status" value="1"/>
</dbReference>
<dbReference type="Gene3D" id="1.20.1720.10">
    <property type="entry name" value="Multidrug resistance protein D"/>
    <property type="match status" value="1"/>
</dbReference>
<evidence type="ECO:0000256" key="2">
    <source>
        <dbReference type="ARBA" id="ARBA00022448"/>
    </source>
</evidence>
<comment type="caution">
    <text evidence="10">The sequence shown here is derived from an EMBL/GenBank/DDBJ whole genome shotgun (WGS) entry which is preliminary data.</text>
</comment>
<feature type="transmembrane region" description="Helical" evidence="8">
    <location>
        <begin position="364"/>
        <end position="386"/>
    </location>
</feature>
<feature type="domain" description="Major facilitator superfamily (MFS) profile" evidence="9">
    <location>
        <begin position="21"/>
        <end position="495"/>
    </location>
</feature>
<keyword evidence="5 8" id="KW-1133">Transmembrane helix</keyword>
<accession>A0ABT9Q9N9</accession>
<evidence type="ECO:0000256" key="8">
    <source>
        <dbReference type="SAM" id="Phobius"/>
    </source>
</evidence>
<feature type="transmembrane region" description="Helical" evidence="8">
    <location>
        <begin position="112"/>
        <end position="133"/>
    </location>
</feature>
<feature type="transmembrane region" description="Helical" evidence="8">
    <location>
        <begin position="20"/>
        <end position="43"/>
    </location>
</feature>
<gene>
    <name evidence="10" type="ORF">J2853_002673</name>
</gene>
<dbReference type="InterPro" id="IPR036259">
    <property type="entry name" value="MFS_trans_sf"/>
</dbReference>
<feature type="transmembrane region" description="Helical" evidence="8">
    <location>
        <begin position="55"/>
        <end position="75"/>
    </location>
</feature>
<evidence type="ECO:0000256" key="7">
    <source>
        <dbReference type="SAM" id="MobiDB-lite"/>
    </source>
</evidence>
<dbReference type="EMBL" id="JAUSQU010000001">
    <property type="protein sequence ID" value="MDP9843462.1"/>
    <property type="molecule type" value="Genomic_DNA"/>
</dbReference>
<dbReference type="PANTHER" id="PTHR42718:SF47">
    <property type="entry name" value="METHYL VIOLOGEN RESISTANCE PROTEIN SMVA"/>
    <property type="match status" value="1"/>
</dbReference>
<feature type="transmembrane region" description="Helical" evidence="8">
    <location>
        <begin position="273"/>
        <end position="295"/>
    </location>
</feature>
<dbReference type="PANTHER" id="PTHR42718">
    <property type="entry name" value="MAJOR FACILITATOR SUPERFAMILY MULTIDRUG TRANSPORTER MFSC"/>
    <property type="match status" value="1"/>
</dbReference>
<evidence type="ECO:0000256" key="6">
    <source>
        <dbReference type="ARBA" id="ARBA00023136"/>
    </source>
</evidence>
<dbReference type="InterPro" id="IPR020846">
    <property type="entry name" value="MFS_dom"/>
</dbReference>
<feature type="transmembrane region" description="Helical" evidence="8">
    <location>
        <begin position="87"/>
        <end position="106"/>
    </location>
</feature>
<dbReference type="PRINTS" id="PR01036">
    <property type="entry name" value="TCRTETB"/>
</dbReference>
<dbReference type="Gene3D" id="1.20.1250.20">
    <property type="entry name" value="MFS general substrate transporter like domains"/>
    <property type="match status" value="1"/>
</dbReference>
<evidence type="ECO:0000313" key="11">
    <source>
        <dbReference type="Proteomes" id="UP001225356"/>
    </source>
</evidence>
<evidence type="ECO:0000259" key="9">
    <source>
        <dbReference type="PROSITE" id="PS50850"/>
    </source>
</evidence>
<evidence type="ECO:0000256" key="4">
    <source>
        <dbReference type="ARBA" id="ARBA00022692"/>
    </source>
</evidence>
<feature type="transmembrane region" description="Helical" evidence="8">
    <location>
        <begin position="145"/>
        <end position="168"/>
    </location>
</feature>
<comment type="subcellular location">
    <subcellularLocation>
        <location evidence="1">Cell membrane</location>
        <topology evidence="1">Multi-pass membrane protein</topology>
    </subcellularLocation>
</comment>
<dbReference type="SUPFAM" id="SSF103473">
    <property type="entry name" value="MFS general substrate transporter"/>
    <property type="match status" value="1"/>
</dbReference>
<organism evidence="10 11">
    <name type="scientific">Streptosporangium lutulentum</name>
    <dbReference type="NCBI Taxonomy" id="1461250"/>
    <lineage>
        <taxon>Bacteria</taxon>
        <taxon>Bacillati</taxon>
        <taxon>Actinomycetota</taxon>
        <taxon>Actinomycetes</taxon>
        <taxon>Streptosporangiales</taxon>
        <taxon>Streptosporangiaceae</taxon>
        <taxon>Streptosporangium</taxon>
    </lineage>
</organism>
<feature type="transmembrane region" description="Helical" evidence="8">
    <location>
        <begin position="339"/>
        <end position="358"/>
    </location>
</feature>
<feature type="transmembrane region" description="Helical" evidence="8">
    <location>
        <begin position="407"/>
        <end position="427"/>
    </location>
</feature>
<dbReference type="Pfam" id="PF07690">
    <property type="entry name" value="MFS_1"/>
    <property type="match status" value="1"/>
</dbReference>
<keyword evidence="4 8" id="KW-0812">Transmembrane</keyword>
<keyword evidence="11" id="KW-1185">Reference proteome</keyword>
<keyword evidence="2" id="KW-0813">Transport</keyword>